<dbReference type="Proteomes" id="UP000254227">
    <property type="component" value="Unassembled WGS sequence"/>
</dbReference>
<dbReference type="EMBL" id="CP065666">
    <property type="protein sequence ID" value="QPS04926.1"/>
    <property type="molecule type" value="Genomic_DNA"/>
</dbReference>
<dbReference type="Proteomes" id="UP001161567">
    <property type="component" value="Unassembled WGS sequence"/>
</dbReference>
<dbReference type="EMBL" id="QFQJ01000066">
    <property type="protein sequence ID" value="PZQ87536.1"/>
    <property type="molecule type" value="Genomic_DNA"/>
</dbReference>
<reference evidence="7 13" key="3">
    <citation type="submission" date="2017-11" db="EMBL/GenBank/DDBJ databases">
        <title>Infants hospitalized years apart are colonized by the same room-sourced microbial strains.</title>
        <authorList>
            <person name="Brooks B."/>
            <person name="Olm M.R."/>
            <person name="Firek B.A."/>
            <person name="Baker R."/>
            <person name="Thomas B.C."/>
            <person name="Morowitz M.J."/>
            <person name="Banfield J.F."/>
        </authorList>
    </citation>
    <scope>NUCLEOTIDE SEQUENCE [LARGE SCALE GENOMIC DNA]</scope>
    <source>
        <strain evidence="7">S2_003_000_R3_20</strain>
    </source>
</reference>
<evidence type="ECO:0000313" key="16">
    <source>
        <dbReference type="Proteomes" id="UP000277537"/>
    </source>
</evidence>
<evidence type="ECO:0000313" key="5">
    <source>
        <dbReference type="EMBL" id="MDH1439035.1"/>
    </source>
</evidence>
<name>A0A1R7QBU4_ACIJO</name>
<evidence type="ECO:0000313" key="3">
    <source>
        <dbReference type="EMBL" id="MDH0825060.1"/>
    </source>
</evidence>
<reference evidence="2" key="7">
    <citation type="submission" date="2022-09" db="EMBL/GenBank/DDBJ databases">
        <title>Intensive care unit water sources are persistently colonized with multi-drug resistant bacteria and are the site of extensive horizontal gene transfer of antibiotic resistance genes.</title>
        <authorList>
            <person name="Diorio-Toth L."/>
        </authorList>
    </citation>
    <scope>NUCLEOTIDE SEQUENCE</scope>
    <source>
        <strain evidence="6">GD03649</strain>
        <strain evidence="5">GD03725</strain>
        <strain evidence="2">GD03851</strain>
        <strain evidence="3">GD03885</strain>
        <strain evidence="4">GD03920</strain>
    </source>
</reference>
<dbReference type="InterPro" id="IPR019600">
    <property type="entry name" value="Hemin_uptake_protein_HemP"/>
</dbReference>
<reference evidence="1 15" key="2">
    <citation type="submission" date="2017-06" db="EMBL/GenBank/DDBJ databases">
        <title>Complete Genome Sequence of the Carbazole-Degrading Bacterium Acinetobacter johnsonii IC001.</title>
        <authorList>
            <person name="Vejarano F."/>
            <person name="Suzuki-Minakuchi C."/>
            <person name="Ohtsubo Y."/>
            <person name="Tsuda M."/>
            <person name="Okada K."/>
            <person name="Nojiri H."/>
        </authorList>
    </citation>
    <scope>NUCLEOTIDE SEQUENCE [LARGE SCALE GENOMIC DNA]</scope>
    <source>
        <strain evidence="1 15">IC001</strain>
    </source>
</reference>
<dbReference type="Gene3D" id="2.10.70.10">
    <property type="entry name" value="Complement Module, domain 1"/>
    <property type="match status" value="1"/>
</dbReference>
<reference evidence="9 16" key="5">
    <citation type="submission" date="2018-10" db="EMBL/GenBank/DDBJ databases">
        <title>Transmission dynamics of multidrug resistant bacteria on intensive care unit surfaces.</title>
        <authorList>
            <person name="D'Souza A.W."/>
            <person name="Potter R.F."/>
            <person name="Wallace M."/>
            <person name="Shupe A."/>
            <person name="Patel S."/>
            <person name="Sun S."/>
            <person name="Gul D."/>
            <person name="Kwon J.H."/>
            <person name="Andleeb S."/>
            <person name="Burnham C.-A.D."/>
            <person name="Dantas G."/>
        </authorList>
    </citation>
    <scope>NUCLEOTIDE SEQUENCE [LARGE SCALE GENOMIC DNA]</scope>
    <source>
        <strain evidence="9 16">AJ_385</strain>
    </source>
</reference>
<dbReference type="EMBL" id="JAOCDR010000001">
    <property type="protein sequence ID" value="MDH0654717.1"/>
    <property type="molecule type" value="Genomic_DNA"/>
</dbReference>
<dbReference type="EMBL" id="JAOCBE010000001">
    <property type="protein sequence ID" value="MDH0968699.1"/>
    <property type="molecule type" value="Genomic_DNA"/>
</dbReference>
<gene>
    <name evidence="9" type="primary">hemP</name>
    <name evidence="10" type="ORF">ACNJC6_01373</name>
    <name evidence="1" type="ORF">CFH90_11690</name>
    <name evidence="7" type="ORF">DI542_11735</name>
    <name evidence="9" type="ORF">EGT73_14745</name>
    <name evidence="8" type="ORF">I6G67_05600</name>
    <name evidence="4" type="ORF">N5C10_05310</name>
    <name evidence="3" type="ORF">N5C97_00775</name>
    <name evidence="2" type="ORF">N5D11_01005</name>
    <name evidence="5" type="ORF">N5I27_11820</name>
    <name evidence="6" type="ORF">N5J46_01595</name>
    <name evidence="11" type="ORF">NCTC10308_01635</name>
</gene>
<organism evidence="10 12">
    <name type="scientific">Acinetobacter johnsonii</name>
    <dbReference type="NCBI Taxonomy" id="40214"/>
    <lineage>
        <taxon>Bacteria</taxon>
        <taxon>Pseudomonadati</taxon>
        <taxon>Pseudomonadota</taxon>
        <taxon>Gammaproteobacteria</taxon>
        <taxon>Moraxellales</taxon>
        <taxon>Moraxellaceae</taxon>
        <taxon>Acinetobacter</taxon>
    </lineage>
</organism>
<dbReference type="Proteomes" id="UP000276980">
    <property type="component" value="Chromosome"/>
</dbReference>
<evidence type="ECO:0000313" key="10">
    <source>
        <dbReference type="EMBL" id="SJX21752.1"/>
    </source>
</evidence>
<dbReference type="EMBL" id="CP022298">
    <property type="protein sequence ID" value="AZN64660.1"/>
    <property type="molecule type" value="Genomic_DNA"/>
</dbReference>
<evidence type="ECO:0000313" key="7">
    <source>
        <dbReference type="EMBL" id="PZQ87536.1"/>
    </source>
</evidence>
<dbReference type="Pfam" id="PF10636">
    <property type="entry name" value="hemP"/>
    <property type="match status" value="1"/>
</dbReference>
<evidence type="ECO:0000313" key="2">
    <source>
        <dbReference type="EMBL" id="MDH0654717.1"/>
    </source>
</evidence>
<reference evidence="11 14" key="4">
    <citation type="submission" date="2018-06" db="EMBL/GenBank/DDBJ databases">
        <authorList>
            <consortium name="Pathogen Informatics"/>
            <person name="Doyle S."/>
        </authorList>
    </citation>
    <scope>NUCLEOTIDE SEQUENCE [LARGE SCALE GENOMIC DNA]</scope>
    <source>
        <strain evidence="11 14">NCTC10308</strain>
    </source>
</reference>
<reference evidence="8 17" key="6">
    <citation type="submission" date="2020-12" db="EMBL/GenBank/DDBJ databases">
        <title>FDA dAtabase for Regulatory Grade micrObial Sequences (FDA-ARGOS): Supporting development and validation of Infectious Disease Dx tests.</title>
        <authorList>
            <person name="Sproer C."/>
            <person name="Gronow S."/>
            <person name="Severitt S."/>
            <person name="Schroder I."/>
            <person name="Tallon L."/>
            <person name="Sadzewicz L."/>
            <person name="Zhao X."/>
            <person name="Boylan J."/>
            <person name="Ott S."/>
            <person name="Bowen H."/>
            <person name="Vavikolanu K."/>
            <person name="Mehta A."/>
            <person name="Aluvathingal J."/>
            <person name="Nadendla S."/>
            <person name="Lowell S."/>
            <person name="Myers T."/>
            <person name="Yan Y."/>
            <person name="Sichtig H."/>
        </authorList>
    </citation>
    <scope>NUCLEOTIDE SEQUENCE [LARGE SCALE GENOMIC DNA]</scope>
    <source>
        <strain evidence="8 17">FDAARGOS_910</strain>
    </source>
</reference>
<dbReference type="RefSeq" id="WP_004696105.1">
    <property type="nucleotide sequence ID" value="NZ_BBTB01000005.1"/>
</dbReference>
<evidence type="ECO:0000313" key="4">
    <source>
        <dbReference type="EMBL" id="MDH0968699.1"/>
    </source>
</evidence>
<dbReference type="Proteomes" id="UP001159915">
    <property type="component" value="Unassembled WGS sequence"/>
</dbReference>
<dbReference type="Proteomes" id="UP000249282">
    <property type="component" value="Unassembled WGS sequence"/>
</dbReference>
<evidence type="ECO:0000313" key="8">
    <source>
        <dbReference type="EMBL" id="QPS04926.1"/>
    </source>
</evidence>
<evidence type="ECO:0000313" key="17">
    <source>
        <dbReference type="Proteomes" id="UP000595107"/>
    </source>
</evidence>
<dbReference type="Proteomes" id="UP000277537">
    <property type="component" value="Unassembled WGS sequence"/>
</dbReference>
<dbReference type="EMBL" id="RHXE01000044">
    <property type="protein sequence ID" value="RSE20756.1"/>
    <property type="molecule type" value="Genomic_DNA"/>
</dbReference>
<dbReference type="Proteomes" id="UP001161099">
    <property type="component" value="Unassembled WGS sequence"/>
</dbReference>
<proteinExistence type="predicted"/>
<evidence type="ECO:0000313" key="14">
    <source>
        <dbReference type="Proteomes" id="UP000254227"/>
    </source>
</evidence>
<dbReference type="Proteomes" id="UP001160116">
    <property type="component" value="Unassembled WGS sequence"/>
</dbReference>
<dbReference type="EMBL" id="FUUY01000004">
    <property type="protein sequence ID" value="SJX21752.1"/>
    <property type="molecule type" value="Genomic_DNA"/>
</dbReference>
<dbReference type="EMBL" id="JAOCLH010000002">
    <property type="protein sequence ID" value="MDH2171150.1"/>
    <property type="molecule type" value="Genomic_DNA"/>
</dbReference>
<evidence type="ECO:0000313" key="9">
    <source>
        <dbReference type="EMBL" id="RSE20756.1"/>
    </source>
</evidence>
<evidence type="ECO:0000313" key="15">
    <source>
        <dbReference type="Proteomes" id="UP000276980"/>
    </source>
</evidence>
<evidence type="ECO:0000313" key="12">
    <source>
        <dbReference type="Proteomes" id="UP000196240"/>
    </source>
</evidence>
<dbReference type="AlphaFoldDB" id="A0A1R7QBU4"/>
<dbReference type="EMBL" id="JAOCCL010000001">
    <property type="protein sequence ID" value="MDH0825060.1"/>
    <property type="molecule type" value="Genomic_DNA"/>
</dbReference>
<dbReference type="Proteomes" id="UP000595107">
    <property type="component" value="Chromosome"/>
</dbReference>
<protein>
    <submittedName>
        <fullName evidence="1 10">Hemin uptake protein HemP</fullName>
    </submittedName>
</protein>
<accession>A0A1R7QBU4</accession>
<sequence>MNAPFSLFTRNETAHSLPMLHSNNLFALGREIRIMHAGEEYRLRLTRNNRLILTK</sequence>
<dbReference type="Proteomes" id="UP000196240">
    <property type="component" value="Unassembled WGS sequence"/>
</dbReference>
<reference evidence="10 12" key="1">
    <citation type="submission" date="2017-02" db="EMBL/GenBank/DDBJ databases">
        <authorList>
            <person name="Peterson S.W."/>
        </authorList>
    </citation>
    <scope>NUCLEOTIDE SEQUENCE [LARGE SCALE GENOMIC DNA]</scope>
    <source>
        <strain evidence="10">C6</strain>
    </source>
</reference>
<dbReference type="EMBL" id="JAOCIL010000001">
    <property type="protein sequence ID" value="MDH1439035.1"/>
    <property type="molecule type" value="Genomic_DNA"/>
</dbReference>
<evidence type="ECO:0000313" key="6">
    <source>
        <dbReference type="EMBL" id="MDH2171150.1"/>
    </source>
</evidence>
<evidence type="ECO:0000313" key="11">
    <source>
        <dbReference type="EMBL" id="SUT95083.1"/>
    </source>
</evidence>
<evidence type="ECO:0000313" key="13">
    <source>
        <dbReference type="Proteomes" id="UP000249282"/>
    </source>
</evidence>
<dbReference type="Proteomes" id="UP001162261">
    <property type="component" value="Unassembled WGS sequence"/>
</dbReference>
<dbReference type="EMBL" id="UFRV01000006">
    <property type="protein sequence ID" value="SUT95083.1"/>
    <property type="molecule type" value="Genomic_DNA"/>
</dbReference>
<evidence type="ECO:0000313" key="1">
    <source>
        <dbReference type="EMBL" id="AZN64660.1"/>
    </source>
</evidence>